<dbReference type="PANTHER" id="PTHR12277">
    <property type="entry name" value="ALPHA/BETA HYDROLASE DOMAIN-CONTAINING PROTEIN"/>
    <property type="match status" value="1"/>
</dbReference>
<reference evidence="3 4" key="1">
    <citation type="submission" date="2019-02" db="EMBL/GenBank/DDBJ databases">
        <title>Deep-cultivation of Planctomycetes and their phenomic and genomic characterization uncovers novel biology.</title>
        <authorList>
            <person name="Wiegand S."/>
            <person name="Jogler M."/>
            <person name="Boedeker C."/>
            <person name="Pinto D."/>
            <person name="Vollmers J."/>
            <person name="Rivas-Marin E."/>
            <person name="Kohn T."/>
            <person name="Peeters S.H."/>
            <person name="Heuer A."/>
            <person name="Rast P."/>
            <person name="Oberbeckmann S."/>
            <person name="Bunk B."/>
            <person name="Jeske O."/>
            <person name="Meyerdierks A."/>
            <person name="Storesund J.E."/>
            <person name="Kallscheuer N."/>
            <person name="Luecker S."/>
            <person name="Lage O.M."/>
            <person name="Pohl T."/>
            <person name="Merkel B.J."/>
            <person name="Hornburger P."/>
            <person name="Mueller R.-W."/>
            <person name="Bruemmer F."/>
            <person name="Labrenz M."/>
            <person name="Spormann A.M."/>
            <person name="Op Den Camp H."/>
            <person name="Overmann J."/>
            <person name="Amann R."/>
            <person name="Jetten M.S.M."/>
            <person name="Mascher T."/>
            <person name="Medema M.H."/>
            <person name="Devos D.P."/>
            <person name="Kaster A.-K."/>
            <person name="Ovreas L."/>
            <person name="Rohde M."/>
            <person name="Galperin M.Y."/>
            <person name="Jogler C."/>
        </authorList>
    </citation>
    <scope>NUCLEOTIDE SEQUENCE [LARGE SCALE GENOMIC DNA]</scope>
    <source>
        <strain evidence="3 4">CA13</strain>
    </source>
</reference>
<comment type="caution">
    <text evidence="3">The sequence shown here is derived from an EMBL/GenBank/DDBJ whole genome shotgun (WGS) entry which is preliminary data.</text>
</comment>
<dbReference type="GO" id="GO:0016787">
    <property type="term" value="F:hydrolase activity"/>
    <property type="evidence" value="ECO:0007669"/>
    <property type="project" value="UniProtKB-KW"/>
</dbReference>
<dbReference type="Proteomes" id="UP000315010">
    <property type="component" value="Unassembled WGS sequence"/>
</dbReference>
<evidence type="ECO:0000313" key="3">
    <source>
        <dbReference type="EMBL" id="TWT79016.1"/>
    </source>
</evidence>
<evidence type="ECO:0000256" key="1">
    <source>
        <dbReference type="SAM" id="Phobius"/>
    </source>
</evidence>
<dbReference type="EMBL" id="SJPJ01000001">
    <property type="protein sequence ID" value="TWT79016.1"/>
    <property type="molecule type" value="Genomic_DNA"/>
</dbReference>
<dbReference type="SUPFAM" id="SSF53474">
    <property type="entry name" value="alpha/beta-Hydrolases"/>
    <property type="match status" value="1"/>
</dbReference>
<dbReference type="AlphaFoldDB" id="A0A5C5YW67"/>
<protein>
    <submittedName>
        <fullName evidence="3">Alpha/beta hydrolase family protein</fullName>
    </submittedName>
</protein>
<proteinExistence type="predicted"/>
<gene>
    <name evidence="3" type="ORF">CA13_04130</name>
</gene>
<sequence>MVNASAVASLALPPENHISSTTGYNRNATDKPSLCNRSTLQLENKKASKNLPRWQRLLFSTIRVTLLSYAGLLIVLVAMESRLVFPGAYMEDDHRAVAKPNAAIEAIRYMASDGVEAGGRLFEKEGPTNYVLFLHGNGTKVAWLDDWMRRLSHELDATVLAAEFRGFADDSNTPNETGLIADCFGARDFFCRRYDLTPNQIILYGQSLGGGCATALAVDGGAKVLILERTFDRLVDIAAEMYPFIPTRLIMRNRFDSVARIANYHGPLIQIHGDTDRLIPIENARNLFDSSASQNKTWIEMDGVGHNDTLPRSTMKQVAGLVEAINAGSSNAGS</sequence>
<feature type="transmembrane region" description="Helical" evidence="1">
    <location>
        <begin position="57"/>
        <end position="79"/>
    </location>
</feature>
<keyword evidence="4" id="KW-1185">Reference proteome</keyword>
<keyword evidence="3" id="KW-0378">Hydrolase</keyword>
<organism evidence="3 4">
    <name type="scientific">Novipirellula herctigrandis</name>
    <dbReference type="NCBI Taxonomy" id="2527986"/>
    <lineage>
        <taxon>Bacteria</taxon>
        <taxon>Pseudomonadati</taxon>
        <taxon>Planctomycetota</taxon>
        <taxon>Planctomycetia</taxon>
        <taxon>Pirellulales</taxon>
        <taxon>Pirellulaceae</taxon>
        <taxon>Novipirellula</taxon>
    </lineage>
</organism>
<dbReference type="InterPro" id="IPR000073">
    <property type="entry name" value="AB_hydrolase_1"/>
</dbReference>
<keyword evidence="1" id="KW-0472">Membrane</keyword>
<dbReference type="Gene3D" id="3.40.50.1820">
    <property type="entry name" value="alpha/beta hydrolase"/>
    <property type="match status" value="1"/>
</dbReference>
<dbReference type="PANTHER" id="PTHR12277:SF79">
    <property type="entry name" value="XAA-PRO DIPEPTIDYL-PEPTIDASE-RELATED"/>
    <property type="match status" value="1"/>
</dbReference>
<keyword evidence="1" id="KW-1133">Transmembrane helix</keyword>
<evidence type="ECO:0000259" key="2">
    <source>
        <dbReference type="Pfam" id="PF12697"/>
    </source>
</evidence>
<dbReference type="InterPro" id="IPR029058">
    <property type="entry name" value="AB_hydrolase_fold"/>
</dbReference>
<name>A0A5C5YW67_9BACT</name>
<keyword evidence="1" id="KW-0812">Transmembrane</keyword>
<accession>A0A5C5YW67</accession>
<feature type="domain" description="AB hydrolase-1" evidence="2">
    <location>
        <begin position="131"/>
        <end position="228"/>
    </location>
</feature>
<dbReference type="Pfam" id="PF12697">
    <property type="entry name" value="Abhydrolase_6"/>
    <property type="match status" value="1"/>
</dbReference>
<dbReference type="OrthoDB" id="9777090at2"/>
<evidence type="ECO:0000313" key="4">
    <source>
        <dbReference type="Proteomes" id="UP000315010"/>
    </source>
</evidence>